<protein>
    <submittedName>
        <fullName evidence="2">L,D-transpeptidase family protein</fullName>
    </submittedName>
</protein>
<dbReference type="InterPro" id="IPR005490">
    <property type="entry name" value="LD_TPept_cat_dom"/>
</dbReference>
<evidence type="ECO:0000313" key="2">
    <source>
        <dbReference type="EMBL" id="QDF41121.1"/>
    </source>
</evidence>
<dbReference type="PANTHER" id="PTHR38589:SF1">
    <property type="entry name" value="BLR0621 PROTEIN"/>
    <property type="match status" value="1"/>
</dbReference>
<dbReference type="PANTHER" id="PTHR38589">
    <property type="entry name" value="BLR0621 PROTEIN"/>
    <property type="match status" value="1"/>
</dbReference>
<proteinExistence type="predicted"/>
<dbReference type="CDD" id="cd16913">
    <property type="entry name" value="YkuD_like"/>
    <property type="match status" value="1"/>
</dbReference>
<evidence type="ECO:0000259" key="1">
    <source>
        <dbReference type="Pfam" id="PF03734"/>
    </source>
</evidence>
<dbReference type="EMBL" id="CP041090">
    <property type="protein sequence ID" value="QDF41121.1"/>
    <property type="molecule type" value="Genomic_DNA"/>
</dbReference>
<reference evidence="2 3" key="2">
    <citation type="journal article" date="2020" name="Int. J. Syst. Evol. Microbiol.">
        <title>Description and complete genome sequences of Bradyrhizobium symbiodeficiens sp. nov., a non-symbiotic bacterium associated with legumes native to Canada.</title>
        <authorList>
            <person name="Bromfield E.S.P."/>
            <person name="Cloutier S."/>
            <person name="Nguyen H.D.T."/>
        </authorList>
    </citation>
    <scope>NUCLEOTIDE SEQUENCE [LARGE SCALE GENOMIC DNA]</scope>
    <source>
        <strain evidence="2 3">65S1MB</strain>
    </source>
</reference>
<dbReference type="Proteomes" id="UP000319298">
    <property type="component" value="Chromosome"/>
</dbReference>
<feature type="domain" description="L,D-TPase catalytic" evidence="1">
    <location>
        <begin position="48"/>
        <end position="196"/>
    </location>
</feature>
<keyword evidence="3" id="KW-1185">Reference proteome</keyword>
<evidence type="ECO:0000313" key="3">
    <source>
        <dbReference type="Proteomes" id="UP000319298"/>
    </source>
</evidence>
<name>A0ABX5WCW9_9BRAD</name>
<dbReference type="Pfam" id="PF03734">
    <property type="entry name" value="YkuD"/>
    <property type="match status" value="1"/>
</dbReference>
<accession>A0ABX5WCW9</accession>
<gene>
    <name evidence="2" type="ORF">FJN17_28060</name>
</gene>
<sequence>MNSTLHVHMKNKAASASYVTNRRAGPLSAIRVKPAAGNPRRGWLSAGTLTIPVALGRGGILANKREGDGGTPRGSFSPKRLWWRGDRHSRPRTFLPARIITGEDAWCEDPKDRHYNRGIRLGAGQGGDRLKRADHLYDFIVEIDHNTRPRIAGRGSAVFLHLARDNFGPTAGCVSMTKSAMLQLLRRLGPETKIIIG</sequence>
<organism evidence="2 3">
    <name type="scientific">Bradyrhizobium symbiodeficiens</name>
    <dbReference type="NCBI Taxonomy" id="1404367"/>
    <lineage>
        <taxon>Bacteria</taxon>
        <taxon>Pseudomonadati</taxon>
        <taxon>Pseudomonadota</taxon>
        <taxon>Alphaproteobacteria</taxon>
        <taxon>Hyphomicrobiales</taxon>
        <taxon>Nitrobacteraceae</taxon>
        <taxon>Bradyrhizobium</taxon>
    </lineage>
</organism>
<reference evidence="3" key="1">
    <citation type="submission" date="2019-06" db="EMBL/GenBank/DDBJ databases">
        <title>Whole-Genome Sequence of Bradyrhizobium sp. 3 Strain 65S1MB.</title>
        <authorList>
            <person name="Bromfield E.S.P."/>
            <person name="Cloutier S."/>
            <person name="Nguyen H.D.T."/>
        </authorList>
    </citation>
    <scope>NUCLEOTIDE SEQUENCE [LARGE SCALE GENOMIC DNA]</scope>
    <source>
        <strain evidence="3">65S1MB</strain>
    </source>
</reference>